<reference evidence="2" key="1">
    <citation type="journal article" date="2022" name="Mol. Ecol. Resour.">
        <title>The genomes of chicory, endive, great burdock and yacon provide insights into Asteraceae palaeo-polyploidization history and plant inulin production.</title>
        <authorList>
            <person name="Fan W."/>
            <person name="Wang S."/>
            <person name="Wang H."/>
            <person name="Wang A."/>
            <person name="Jiang F."/>
            <person name="Liu H."/>
            <person name="Zhao H."/>
            <person name="Xu D."/>
            <person name="Zhang Y."/>
        </authorList>
    </citation>
    <scope>NUCLEOTIDE SEQUENCE [LARGE SCALE GENOMIC DNA]</scope>
    <source>
        <strain evidence="2">cv. Punajuju</strain>
    </source>
</reference>
<proteinExistence type="predicted"/>
<gene>
    <name evidence="1" type="ORF">L2E82_38934</name>
</gene>
<sequence length="314" mass="34685">MENSKSQTSLGFFGIINESFKTTRRNAKVLGPTLVLVFFSFSFLDFAQTHLLSPFVKDFVLQLAKHMNTVQGFSYTVDKTIYDGALEDVRVIVLIKLTCLISYSITSLTLLMHMVLTSSAAYTAKVLDIKDINVVFMKSLKRVLVTSFCISLLTLGIACLYLISITITTILAVNSWALLLFGVITLSIPVCYVYVSTLWIVSMVVSVIEERIGGFKAIGRATELIEGKRLQASLIMALFAIAYGVVHLIDIALSSNNLSMSTQLAIRIPFTNGLLTLLTLSMFAVYTIFYHELKTCHDEKDGKGIYLPIVAGKA</sequence>
<dbReference type="EMBL" id="CM042015">
    <property type="protein sequence ID" value="KAI3709175.1"/>
    <property type="molecule type" value="Genomic_DNA"/>
</dbReference>
<dbReference type="Proteomes" id="UP001055811">
    <property type="component" value="Linkage Group LG07"/>
</dbReference>
<name>A0ACB9AGT6_CICIN</name>
<accession>A0ACB9AGT6</accession>
<organism evidence="1 2">
    <name type="scientific">Cichorium intybus</name>
    <name type="common">Chicory</name>
    <dbReference type="NCBI Taxonomy" id="13427"/>
    <lineage>
        <taxon>Eukaryota</taxon>
        <taxon>Viridiplantae</taxon>
        <taxon>Streptophyta</taxon>
        <taxon>Embryophyta</taxon>
        <taxon>Tracheophyta</taxon>
        <taxon>Spermatophyta</taxon>
        <taxon>Magnoliopsida</taxon>
        <taxon>eudicotyledons</taxon>
        <taxon>Gunneridae</taxon>
        <taxon>Pentapetalae</taxon>
        <taxon>asterids</taxon>
        <taxon>campanulids</taxon>
        <taxon>Asterales</taxon>
        <taxon>Asteraceae</taxon>
        <taxon>Cichorioideae</taxon>
        <taxon>Cichorieae</taxon>
        <taxon>Cichoriinae</taxon>
        <taxon>Cichorium</taxon>
    </lineage>
</organism>
<keyword evidence="2" id="KW-1185">Reference proteome</keyword>
<reference evidence="1 2" key="2">
    <citation type="journal article" date="2022" name="Mol. Ecol. Resour.">
        <title>The genomes of chicory, endive, great burdock and yacon provide insights into Asteraceae paleo-polyploidization history and plant inulin production.</title>
        <authorList>
            <person name="Fan W."/>
            <person name="Wang S."/>
            <person name="Wang H."/>
            <person name="Wang A."/>
            <person name="Jiang F."/>
            <person name="Liu H."/>
            <person name="Zhao H."/>
            <person name="Xu D."/>
            <person name="Zhang Y."/>
        </authorList>
    </citation>
    <scope>NUCLEOTIDE SEQUENCE [LARGE SCALE GENOMIC DNA]</scope>
    <source>
        <strain evidence="2">cv. Punajuju</strain>
        <tissue evidence="1">Leaves</tissue>
    </source>
</reference>
<evidence type="ECO:0000313" key="1">
    <source>
        <dbReference type="EMBL" id="KAI3709175.1"/>
    </source>
</evidence>
<protein>
    <submittedName>
        <fullName evidence="1">Uncharacterized protein</fullName>
    </submittedName>
</protein>
<comment type="caution">
    <text evidence="1">The sequence shown here is derived from an EMBL/GenBank/DDBJ whole genome shotgun (WGS) entry which is preliminary data.</text>
</comment>
<evidence type="ECO:0000313" key="2">
    <source>
        <dbReference type="Proteomes" id="UP001055811"/>
    </source>
</evidence>